<proteinExistence type="predicted"/>
<reference evidence="1" key="3">
    <citation type="journal article" date="2017" name="Nature">
        <title>Genome sequence of the progenitor of the wheat D genome Aegilops tauschii.</title>
        <authorList>
            <person name="Luo M.C."/>
            <person name="Gu Y.Q."/>
            <person name="Puiu D."/>
            <person name="Wang H."/>
            <person name="Twardziok S.O."/>
            <person name="Deal K.R."/>
            <person name="Huo N."/>
            <person name="Zhu T."/>
            <person name="Wang L."/>
            <person name="Wang Y."/>
            <person name="McGuire P.E."/>
            <person name="Liu S."/>
            <person name="Long H."/>
            <person name="Ramasamy R.K."/>
            <person name="Rodriguez J.C."/>
            <person name="Van S.L."/>
            <person name="Yuan L."/>
            <person name="Wang Z."/>
            <person name="Xia Z."/>
            <person name="Xiao L."/>
            <person name="Anderson O.D."/>
            <person name="Ouyang S."/>
            <person name="Liang Y."/>
            <person name="Zimin A.V."/>
            <person name="Pertea G."/>
            <person name="Qi P."/>
            <person name="Bennetzen J.L."/>
            <person name="Dai X."/>
            <person name="Dawson M.W."/>
            <person name="Muller H.G."/>
            <person name="Kugler K."/>
            <person name="Rivarola-Duarte L."/>
            <person name="Spannagl M."/>
            <person name="Mayer K.F.X."/>
            <person name="Lu F.H."/>
            <person name="Bevan M.W."/>
            <person name="Leroy P."/>
            <person name="Li P."/>
            <person name="You F.M."/>
            <person name="Sun Q."/>
            <person name="Liu Z."/>
            <person name="Lyons E."/>
            <person name="Wicker T."/>
            <person name="Salzberg S.L."/>
            <person name="Devos K.M."/>
            <person name="Dvorak J."/>
        </authorList>
    </citation>
    <scope>NUCLEOTIDE SEQUENCE [LARGE SCALE GENOMIC DNA]</scope>
    <source>
        <strain evidence="1">cv. AL8/78</strain>
    </source>
</reference>
<organism evidence="1 2">
    <name type="scientific">Aegilops tauschii subsp. strangulata</name>
    <name type="common">Goatgrass</name>
    <dbReference type="NCBI Taxonomy" id="200361"/>
    <lineage>
        <taxon>Eukaryota</taxon>
        <taxon>Viridiplantae</taxon>
        <taxon>Streptophyta</taxon>
        <taxon>Embryophyta</taxon>
        <taxon>Tracheophyta</taxon>
        <taxon>Spermatophyta</taxon>
        <taxon>Magnoliopsida</taxon>
        <taxon>Liliopsida</taxon>
        <taxon>Poales</taxon>
        <taxon>Poaceae</taxon>
        <taxon>BOP clade</taxon>
        <taxon>Pooideae</taxon>
        <taxon>Triticodae</taxon>
        <taxon>Triticeae</taxon>
        <taxon>Triticinae</taxon>
        <taxon>Aegilops</taxon>
    </lineage>
</organism>
<reference evidence="1" key="5">
    <citation type="journal article" date="2021" name="G3 (Bethesda)">
        <title>Aegilops tauschii genome assembly Aet v5.0 features greater sequence contiguity and improved annotation.</title>
        <authorList>
            <person name="Wang L."/>
            <person name="Zhu T."/>
            <person name="Rodriguez J.C."/>
            <person name="Deal K.R."/>
            <person name="Dubcovsky J."/>
            <person name="McGuire P.E."/>
            <person name="Lux T."/>
            <person name="Spannagl M."/>
            <person name="Mayer K.F.X."/>
            <person name="Baldrich P."/>
            <person name="Meyers B.C."/>
            <person name="Huo N."/>
            <person name="Gu Y.Q."/>
            <person name="Zhou H."/>
            <person name="Devos K.M."/>
            <person name="Bennetzen J.L."/>
            <person name="Unver T."/>
            <person name="Budak H."/>
            <person name="Gulick P.J."/>
            <person name="Galiba G."/>
            <person name="Kalapos B."/>
            <person name="Nelson D.R."/>
            <person name="Li P."/>
            <person name="You F.M."/>
            <person name="Luo M.C."/>
            <person name="Dvorak J."/>
        </authorList>
    </citation>
    <scope>NUCLEOTIDE SEQUENCE [LARGE SCALE GENOMIC DNA]</scope>
    <source>
        <strain evidence="1">cv. AL8/78</strain>
    </source>
</reference>
<accession>A0A453MAY6</accession>
<evidence type="ECO:0000313" key="2">
    <source>
        <dbReference type="Proteomes" id="UP000015105"/>
    </source>
</evidence>
<protein>
    <submittedName>
        <fullName evidence="1">Uncharacterized protein</fullName>
    </submittedName>
</protein>
<name>A0A453MAY6_AEGTS</name>
<dbReference type="Gramene" id="AET5Gv21117700.20">
    <property type="protein sequence ID" value="AET5Gv21117700.20"/>
    <property type="gene ID" value="AET5Gv21117700"/>
</dbReference>
<evidence type="ECO:0000313" key="1">
    <source>
        <dbReference type="EnsemblPlants" id="AET5Gv21117700.20"/>
    </source>
</evidence>
<reference evidence="2" key="2">
    <citation type="journal article" date="2017" name="Nat. Plants">
        <title>The Aegilops tauschii genome reveals multiple impacts of transposons.</title>
        <authorList>
            <person name="Zhao G."/>
            <person name="Zou C."/>
            <person name="Li K."/>
            <person name="Wang K."/>
            <person name="Li T."/>
            <person name="Gao L."/>
            <person name="Zhang X."/>
            <person name="Wang H."/>
            <person name="Yang Z."/>
            <person name="Liu X."/>
            <person name="Jiang W."/>
            <person name="Mao L."/>
            <person name="Kong X."/>
            <person name="Jiao Y."/>
            <person name="Jia J."/>
        </authorList>
    </citation>
    <scope>NUCLEOTIDE SEQUENCE [LARGE SCALE GENOMIC DNA]</scope>
    <source>
        <strain evidence="2">cv. AL8/78</strain>
    </source>
</reference>
<sequence>VAFGDKCISSSNQAFQIAQNSHLGEESNLLLLCIMDTLLSSFALSAVLN</sequence>
<dbReference type="AlphaFoldDB" id="A0A453MAY6"/>
<keyword evidence="2" id="KW-1185">Reference proteome</keyword>
<reference evidence="2" key="1">
    <citation type="journal article" date="2014" name="Science">
        <title>Ancient hybridizations among the ancestral genomes of bread wheat.</title>
        <authorList>
            <consortium name="International Wheat Genome Sequencing Consortium,"/>
            <person name="Marcussen T."/>
            <person name="Sandve S.R."/>
            <person name="Heier L."/>
            <person name="Spannagl M."/>
            <person name="Pfeifer M."/>
            <person name="Jakobsen K.S."/>
            <person name="Wulff B.B."/>
            <person name="Steuernagel B."/>
            <person name="Mayer K.F."/>
            <person name="Olsen O.A."/>
        </authorList>
    </citation>
    <scope>NUCLEOTIDE SEQUENCE [LARGE SCALE GENOMIC DNA]</scope>
    <source>
        <strain evidence="2">cv. AL8/78</strain>
    </source>
</reference>
<dbReference type="EnsemblPlants" id="AET5Gv21117700.20">
    <property type="protein sequence ID" value="AET5Gv21117700.20"/>
    <property type="gene ID" value="AET5Gv21117700"/>
</dbReference>
<dbReference type="Proteomes" id="UP000015105">
    <property type="component" value="Chromosome 5D"/>
</dbReference>
<reference evidence="1" key="4">
    <citation type="submission" date="2019-03" db="UniProtKB">
        <authorList>
            <consortium name="EnsemblPlants"/>
        </authorList>
    </citation>
    <scope>IDENTIFICATION</scope>
</reference>